<accession>A0A926NKM1</accession>
<feature type="transmembrane region" description="Helical" evidence="1">
    <location>
        <begin position="26"/>
        <end position="45"/>
    </location>
</feature>
<feature type="transmembrane region" description="Helical" evidence="1">
    <location>
        <begin position="95"/>
        <end position="114"/>
    </location>
</feature>
<dbReference type="AlphaFoldDB" id="A0A926NKM1"/>
<gene>
    <name evidence="2" type="ORF">IC621_06015</name>
</gene>
<keyword evidence="3" id="KW-1185">Reference proteome</keyword>
<protein>
    <submittedName>
        <fullName evidence="2">Uncharacterized protein</fullName>
    </submittedName>
</protein>
<feature type="transmembrane region" description="Helical" evidence="1">
    <location>
        <begin position="126"/>
        <end position="151"/>
    </location>
</feature>
<keyword evidence="1" id="KW-1133">Transmembrane helix</keyword>
<evidence type="ECO:0000313" key="3">
    <source>
        <dbReference type="Proteomes" id="UP000626844"/>
    </source>
</evidence>
<reference evidence="2" key="1">
    <citation type="submission" date="2020-09" db="EMBL/GenBank/DDBJ databases">
        <title>A novel bacterium of genus Bacillus, isolated from South China Sea.</title>
        <authorList>
            <person name="Huang H."/>
            <person name="Mo K."/>
            <person name="Hu Y."/>
        </authorList>
    </citation>
    <scope>NUCLEOTIDE SEQUENCE</scope>
    <source>
        <strain evidence="2">IB182487</strain>
    </source>
</reference>
<sequence>MHLFKKKDIAVDERIVNSKNKIYKEMYLLILAVCILSIVVKYALYGMNTHLVITELVILLAQGIYYVVRSVGMGIFSDDVEVHDRTSKVPMGMKNLISGLFFGVALAIFFGVRSAMDYGETILEQIWYFILVFFASLMIYAPFFGLILAIVHFSAMKISKNQTKY</sequence>
<comment type="caution">
    <text evidence="2">The sequence shown here is derived from an EMBL/GenBank/DDBJ whole genome shotgun (WGS) entry which is preliminary data.</text>
</comment>
<keyword evidence="1" id="KW-0812">Transmembrane</keyword>
<dbReference type="RefSeq" id="WP_191156730.1">
    <property type="nucleotide sequence ID" value="NZ_JACXAI010000005.1"/>
</dbReference>
<keyword evidence="1" id="KW-0472">Membrane</keyword>
<evidence type="ECO:0000313" key="2">
    <source>
        <dbReference type="EMBL" id="MBD1379782.1"/>
    </source>
</evidence>
<dbReference type="Pfam" id="PF20563">
    <property type="entry name" value="DUF6773"/>
    <property type="match status" value="1"/>
</dbReference>
<evidence type="ECO:0000256" key="1">
    <source>
        <dbReference type="SAM" id="Phobius"/>
    </source>
</evidence>
<proteinExistence type="predicted"/>
<organism evidence="2 3">
    <name type="scientific">Metabacillus arenae</name>
    <dbReference type="NCBI Taxonomy" id="2771434"/>
    <lineage>
        <taxon>Bacteria</taxon>
        <taxon>Bacillati</taxon>
        <taxon>Bacillota</taxon>
        <taxon>Bacilli</taxon>
        <taxon>Bacillales</taxon>
        <taxon>Bacillaceae</taxon>
        <taxon>Metabacillus</taxon>
    </lineage>
</organism>
<dbReference type="InterPro" id="IPR046664">
    <property type="entry name" value="DUF6773"/>
</dbReference>
<feature type="transmembrane region" description="Helical" evidence="1">
    <location>
        <begin position="51"/>
        <end position="68"/>
    </location>
</feature>
<dbReference type="EMBL" id="JACXAI010000005">
    <property type="protein sequence ID" value="MBD1379782.1"/>
    <property type="molecule type" value="Genomic_DNA"/>
</dbReference>
<name>A0A926NKM1_9BACI</name>
<dbReference type="Proteomes" id="UP000626844">
    <property type="component" value="Unassembled WGS sequence"/>
</dbReference>